<comment type="caution">
    <text evidence="2">The sequence shown here is derived from an EMBL/GenBank/DDBJ whole genome shotgun (WGS) entry which is preliminary data.</text>
</comment>
<dbReference type="EMBL" id="AJWJ01000136">
    <property type="protein sequence ID" value="KAF2074657.1"/>
    <property type="molecule type" value="Genomic_DNA"/>
</dbReference>
<evidence type="ECO:0000313" key="3">
    <source>
        <dbReference type="Proteomes" id="UP000695562"/>
    </source>
</evidence>
<keyword evidence="3" id="KW-1185">Reference proteome</keyword>
<proteinExistence type="predicted"/>
<feature type="transmembrane region" description="Helical" evidence="1">
    <location>
        <begin position="6"/>
        <end position="29"/>
    </location>
</feature>
<dbReference type="OrthoDB" id="20930at2759"/>
<keyword evidence="1" id="KW-0812">Transmembrane</keyword>
<gene>
    <name evidence="2" type="ORF">CYY_004052</name>
</gene>
<feature type="transmembrane region" description="Helical" evidence="1">
    <location>
        <begin position="41"/>
        <end position="60"/>
    </location>
</feature>
<name>A0A8J4V5K3_9MYCE</name>
<dbReference type="Proteomes" id="UP000695562">
    <property type="component" value="Unassembled WGS sequence"/>
</dbReference>
<evidence type="ECO:0000313" key="2">
    <source>
        <dbReference type="EMBL" id="KAF2074657.1"/>
    </source>
</evidence>
<sequence length="105" mass="11728">MYIFILIAFIVGYLLSHFNAISFVYSTIVDITIITVANKKIIFAVFSIQCLLYFLIYLPLSKVANQLINDEKASIKLYNAALLPLQTQLQSPSPLTIATPTLSNN</sequence>
<reference evidence="2" key="1">
    <citation type="submission" date="2020-01" db="EMBL/GenBank/DDBJ databases">
        <title>Development of genomics and gene disruption for Polysphondylium violaceum indicates a role for the polyketide synthase stlB in stalk morphogenesis.</title>
        <authorList>
            <person name="Narita B."/>
            <person name="Kawabe Y."/>
            <person name="Kin K."/>
            <person name="Saito T."/>
            <person name="Gibbs R."/>
            <person name="Kuspa A."/>
            <person name="Muzny D."/>
            <person name="Queller D."/>
            <person name="Richards S."/>
            <person name="Strassman J."/>
            <person name="Sucgang R."/>
            <person name="Worley K."/>
            <person name="Schaap P."/>
        </authorList>
    </citation>
    <scope>NUCLEOTIDE SEQUENCE</scope>
    <source>
        <strain evidence="2">QSvi11</strain>
    </source>
</reference>
<keyword evidence="1" id="KW-0472">Membrane</keyword>
<protein>
    <submittedName>
        <fullName evidence="2">Uncharacterized protein</fullName>
    </submittedName>
</protein>
<dbReference type="AlphaFoldDB" id="A0A8J4V5K3"/>
<organism evidence="2 3">
    <name type="scientific">Polysphondylium violaceum</name>
    <dbReference type="NCBI Taxonomy" id="133409"/>
    <lineage>
        <taxon>Eukaryota</taxon>
        <taxon>Amoebozoa</taxon>
        <taxon>Evosea</taxon>
        <taxon>Eumycetozoa</taxon>
        <taxon>Dictyostelia</taxon>
        <taxon>Dictyosteliales</taxon>
        <taxon>Dictyosteliaceae</taxon>
        <taxon>Polysphondylium</taxon>
    </lineage>
</organism>
<accession>A0A8J4V5K3</accession>
<keyword evidence="1" id="KW-1133">Transmembrane helix</keyword>
<evidence type="ECO:0000256" key="1">
    <source>
        <dbReference type="SAM" id="Phobius"/>
    </source>
</evidence>